<evidence type="ECO:0000259" key="1">
    <source>
        <dbReference type="Pfam" id="PF01764"/>
    </source>
</evidence>
<reference evidence="3" key="1">
    <citation type="submission" date="2019-03" db="EMBL/GenBank/DDBJ databases">
        <title>Weissella sp. 26KH-42 Genome sequencing.</title>
        <authorList>
            <person name="Heo J."/>
            <person name="Kim S.-J."/>
            <person name="Kim J.-S."/>
            <person name="Hong S.-B."/>
            <person name="Kwon S.-W."/>
        </authorList>
    </citation>
    <scope>NUCLEOTIDE SEQUENCE [LARGE SCALE GENOMIC DNA]</scope>
    <source>
        <strain evidence="3">26KH-42</strain>
    </source>
</reference>
<dbReference type="EMBL" id="CP037940">
    <property type="protein sequence ID" value="QBO35705.1"/>
    <property type="molecule type" value="Genomic_DNA"/>
</dbReference>
<evidence type="ECO:0000313" key="2">
    <source>
        <dbReference type="EMBL" id="QBO35705.1"/>
    </source>
</evidence>
<dbReference type="OrthoDB" id="9769481at2"/>
<dbReference type="Proteomes" id="UP000292886">
    <property type="component" value="Chromosome"/>
</dbReference>
<dbReference type="SUPFAM" id="SSF53474">
    <property type="entry name" value="alpha/beta-Hydrolases"/>
    <property type="match status" value="1"/>
</dbReference>
<dbReference type="KEGG" id="wei:EQG49_04130"/>
<organism evidence="2 3">
    <name type="scientific">Periweissella cryptocerci</name>
    <dbReference type="NCBI Taxonomy" id="2506420"/>
    <lineage>
        <taxon>Bacteria</taxon>
        <taxon>Bacillati</taxon>
        <taxon>Bacillota</taxon>
        <taxon>Bacilli</taxon>
        <taxon>Lactobacillales</taxon>
        <taxon>Lactobacillaceae</taxon>
        <taxon>Periweissella</taxon>
    </lineage>
</organism>
<dbReference type="CDD" id="cd00519">
    <property type="entry name" value="Lipase_3"/>
    <property type="match status" value="1"/>
</dbReference>
<gene>
    <name evidence="2" type="ORF">EQG49_04130</name>
</gene>
<keyword evidence="3" id="KW-1185">Reference proteome</keyword>
<dbReference type="InterPro" id="IPR002921">
    <property type="entry name" value="Fungal_lipase-type"/>
</dbReference>
<evidence type="ECO:0000313" key="3">
    <source>
        <dbReference type="Proteomes" id="UP000292886"/>
    </source>
</evidence>
<sequence length="390" mass="44181">MNGKQIKSVGFHASWLAKSIEDNQVLSPDYKKHINYLEAGFNSDVSAFSSQGIHHGLIGETKDLIVISFKGTKSWDDWKNNVKIKLVRFAEGEGRVHTGFYQAVRALDSRLWEVFQQIDNSEKRILITGHSKGGAMAQIFARMLVNHGVDRKRINVVTFGSPRVGDVDFASDITWMIDIVRYEANFDIVPGLPPAKSYLSNHEGLIKDKVDWLKWYSLRPIVGTTGLLMNSSYVHAGTSISLGIANTVIVATQLSPKQFKKVDWSKFSLNDLKKICKVIRTNVIYIELMHTKTYELDNGFANDIENEYQRNAKLIDREMKKIIQNVIEECQQLLKLQRQMEVGTAKQRKQAAIEFARALNVPEDKILHTHDELSKFVHPGGGATDGQFFE</sequence>
<name>A0A4V1AIJ3_9LACO</name>
<accession>A0A4V1AIJ3</accession>
<dbReference type="RefSeq" id="WP_133362784.1">
    <property type="nucleotide sequence ID" value="NZ_CP037940.1"/>
</dbReference>
<feature type="domain" description="Fungal lipase-type" evidence="1">
    <location>
        <begin position="66"/>
        <end position="195"/>
    </location>
</feature>
<dbReference type="Gene3D" id="3.40.50.1820">
    <property type="entry name" value="alpha/beta hydrolase"/>
    <property type="match status" value="1"/>
</dbReference>
<dbReference type="GO" id="GO:0006629">
    <property type="term" value="P:lipid metabolic process"/>
    <property type="evidence" value="ECO:0007669"/>
    <property type="project" value="InterPro"/>
</dbReference>
<dbReference type="InterPro" id="IPR051218">
    <property type="entry name" value="Sec_MonoDiacylglyc_Lipase"/>
</dbReference>
<dbReference type="PANTHER" id="PTHR45856:SF24">
    <property type="entry name" value="FUNGAL LIPASE-LIKE DOMAIN-CONTAINING PROTEIN"/>
    <property type="match status" value="1"/>
</dbReference>
<dbReference type="PANTHER" id="PTHR45856">
    <property type="entry name" value="ALPHA/BETA-HYDROLASES SUPERFAMILY PROTEIN"/>
    <property type="match status" value="1"/>
</dbReference>
<dbReference type="Pfam" id="PF01764">
    <property type="entry name" value="Lipase_3"/>
    <property type="match status" value="1"/>
</dbReference>
<dbReference type="AlphaFoldDB" id="A0A4V1AIJ3"/>
<dbReference type="InterPro" id="IPR029058">
    <property type="entry name" value="AB_hydrolase_fold"/>
</dbReference>
<proteinExistence type="predicted"/>
<protein>
    <submittedName>
        <fullName evidence="2">DUF2974 domain-containing protein</fullName>
    </submittedName>
</protein>